<reference evidence="3 4" key="1">
    <citation type="journal article" date="2018" name="Evol. Lett.">
        <title>Horizontal gene cluster transfer increased hallucinogenic mushroom diversity.</title>
        <authorList>
            <person name="Reynolds H.T."/>
            <person name="Vijayakumar V."/>
            <person name="Gluck-Thaler E."/>
            <person name="Korotkin H.B."/>
            <person name="Matheny P.B."/>
            <person name="Slot J.C."/>
        </authorList>
    </citation>
    <scope>NUCLEOTIDE SEQUENCE [LARGE SCALE GENOMIC DNA]</scope>
    <source>
        <strain evidence="3 4">2629</strain>
    </source>
</reference>
<dbReference type="Gene3D" id="2.40.40.10">
    <property type="entry name" value="RlpA-like domain"/>
    <property type="match status" value="1"/>
</dbReference>
<keyword evidence="4" id="KW-1185">Reference proteome</keyword>
<dbReference type="OrthoDB" id="623670at2759"/>
<accession>A0A409XBA1</accession>
<dbReference type="InterPro" id="IPR036908">
    <property type="entry name" value="RlpA-like_sf"/>
</dbReference>
<feature type="non-terminal residue" evidence="3">
    <location>
        <position position="156"/>
    </location>
</feature>
<name>A0A409XBA1_9AGAR</name>
<dbReference type="AlphaFoldDB" id="A0A409XBA1"/>
<feature type="chain" id="PRO_5019316101" description="RlpA-like protein double-psi beta-barrel domain-containing protein" evidence="2">
    <location>
        <begin position="22"/>
        <end position="156"/>
    </location>
</feature>
<proteinExistence type="predicted"/>
<dbReference type="PANTHER" id="PTHR31836">
    <property type="match status" value="1"/>
</dbReference>
<evidence type="ECO:0000256" key="1">
    <source>
        <dbReference type="ARBA" id="ARBA00022729"/>
    </source>
</evidence>
<comment type="caution">
    <text evidence="3">The sequence shown here is derived from an EMBL/GenBank/DDBJ whole genome shotgun (WGS) entry which is preliminary data.</text>
</comment>
<sequence length="156" mass="16980">MRFLASVIAVSLAYVVALVAASDHHPESPPTWRRRHHAQVANLDKQSIQEANVTTRSLERRFGPARYTFYDAGLGACGKVNSNSDFIVALNQAQWAGGSHCFKKITIKIGGKSTQAEITDLCPGCPWGGLDFSRGLFNFFASEDVGVLSGEWFFGG</sequence>
<feature type="signal peptide" evidence="2">
    <location>
        <begin position="1"/>
        <end position="21"/>
    </location>
</feature>
<dbReference type="STRING" id="181874.A0A409XBA1"/>
<evidence type="ECO:0000256" key="2">
    <source>
        <dbReference type="SAM" id="SignalP"/>
    </source>
</evidence>
<organism evidence="3 4">
    <name type="scientific">Panaeolus cyanescens</name>
    <dbReference type="NCBI Taxonomy" id="181874"/>
    <lineage>
        <taxon>Eukaryota</taxon>
        <taxon>Fungi</taxon>
        <taxon>Dikarya</taxon>
        <taxon>Basidiomycota</taxon>
        <taxon>Agaricomycotina</taxon>
        <taxon>Agaricomycetes</taxon>
        <taxon>Agaricomycetidae</taxon>
        <taxon>Agaricales</taxon>
        <taxon>Agaricineae</taxon>
        <taxon>Galeropsidaceae</taxon>
        <taxon>Panaeolus</taxon>
    </lineage>
</organism>
<dbReference type="CDD" id="cd22191">
    <property type="entry name" value="DPBB_RlpA_EXP_N-like"/>
    <property type="match status" value="1"/>
</dbReference>
<dbReference type="EMBL" id="NHTK01004146">
    <property type="protein sequence ID" value="PPQ88042.1"/>
    <property type="molecule type" value="Genomic_DNA"/>
</dbReference>
<gene>
    <name evidence="3" type="ORF">CVT24_011066</name>
</gene>
<dbReference type="InParanoid" id="A0A409XBA1"/>
<evidence type="ECO:0008006" key="5">
    <source>
        <dbReference type="Google" id="ProtNLM"/>
    </source>
</evidence>
<protein>
    <recommendedName>
        <fullName evidence="5">RlpA-like protein double-psi beta-barrel domain-containing protein</fullName>
    </recommendedName>
</protein>
<keyword evidence="1 2" id="KW-0732">Signal</keyword>
<dbReference type="Proteomes" id="UP000284842">
    <property type="component" value="Unassembled WGS sequence"/>
</dbReference>
<dbReference type="InterPro" id="IPR051477">
    <property type="entry name" value="Expansin_CellWall"/>
</dbReference>
<dbReference type="PANTHER" id="PTHR31836:SF28">
    <property type="entry name" value="SRCR DOMAIN-CONTAINING PROTEIN-RELATED"/>
    <property type="match status" value="1"/>
</dbReference>
<dbReference type="SUPFAM" id="SSF50685">
    <property type="entry name" value="Barwin-like endoglucanases"/>
    <property type="match status" value="1"/>
</dbReference>
<evidence type="ECO:0000313" key="4">
    <source>
        <dbReference type="Proteomes" id="UP000284842"/>
    </source>
</evidence>
<evidence type="ECO:0000313" key="3">
    <source>
        <dbReference type="EMBL" id="PPQ88042.1"/>
    </source>
</evidence>